<feature type="compositionally biased region" description="Pro residues" evidence="1">
    <location>
        <begin position="611"/>
        <end position="620"/>
    </location>
</feature>
<feature type="compositionally biased region" description="Pro residues" evidence="1">
    <location>
        <begin position="587"/>
        <end position="603"/>
    </location>
</feature>
<reference evidence="4" key="1">
    <citation type="journal article" date="2019" name="Int. J. Syst. Evol. Microbiol.">
        <title>The Global Catalogue of Microorganisms (GCM) 10K type strain sequencing project: providing services to taxonomists for standard genome sequencing and annotation.</title>
        <authorList>
            <consortium name="The Broad Institute Genomics Platform"/>
            <consortium name="The Broad Institute Genome Sequencing Center for Infectious Disease"/>
            <person name="Wu L."/>
            <person name="Ma J."/>
        </authorList>
    </citation>
    <scope>NUCLEOTIDE SEQUENCE [LARGE SCALE GENOMIC DNA]</scope>
    <source>
        <strain evidence="4">ICMP 19430</strain>
    </source>
</reference>
<feature type="compositionally biased region" description="Pro residues" evidence="1">
    <location>
        <begin position="629"/>
        <end position="644"/>
    </location>
</feature>
<gene>
    <name evidence="3" type="ORF">ACFQW9_22940</name>
</gene>
<sequence>MNDDALDRRPENDRIDRPDRPDGSGRSDRPDGSGRSGQLDQVVFRWDGNQGRSSTGMAAVAHSCSAERAEALRRELGPLLWVPGPGPDPRPSSVRVPSRTGGTVLLQRWPTLDRGGRPSTACHAVFGDPDTLTPLHCLGLNGSAWSDRAVAKTVSGALPPLDGAELRATATERLRAMTRELPTVKKPLVVVTAEWLRDPSRRLSLLAEEHELPGWPRRNAAPLLYLGLLSVFGDWFGTEWSYTTYDTVDTHPLRLTCVPRWTSQAAGARSLARIRLRLPAEKDVEMAAAKEMVEYVLDRPDAPPGVPHLTGELLSGARMSGPERRDALRRMLTTRHAPARTPAPAYEDRYEDKYEDRYEREDRADPRDIDHHHGHRQERPYPEHHQQEQHQQDRRQQEQHRQERHQQDRHQQELLLLHDELLSHQGPDTARSARLAARLQDLRDTQLLPLLRSERLPWASRELVLAELGHPDRLRTRDPETEHALCSEVLRHNLYFRPSRPEPGSPPTAEMRERAADLFSWAVAPLVRDPHQAPDLRPLFNIFLKDGRGNGMEWLRRVLVAPPGGRAPDLPPELWQQIVTDLLAHPAPAPAPQPVTAPAPAPAQPAAVPAPAKPPVPLPPSYAAASAAAPPPPPPAVPVAPAPPTSARTAPGGHAARSSSGLSDLLYKTWFVPTFAGVVGVGILGILLMIALN</sequence>
<name>A0ABW2MF30_9ACTN</name>
<evidence type="ECO:0000256" key="2">
    <source>
        <dbReference type="SAM" id="Phobius"/>
    </source>
</evidence>
<evidence type="ECO:0000313" key="4">
    <source>
        <dbReference type="Proteomes" id="UP001596509"/>
    </source>
</evidence>
<comment type="caution">
    <text evidence="3">The sequence shown here is derived from an EMBL/GenBank/DDBJ whole genome shotgun (WGS) entry which is preliminary data.</text>
</comment>
<proteinExistence type="predicted"/>
<feature type="region of interest" description="Disordered" evidence="1">
    <location>
        <begin position="1"/>
        <end position="42"/>
    </location>
</feature>
<dbReference type="RefSeq" id="WP_319283466.1">
    <property type="nucleotide sequence ID" value="NZ_JBHTCK010000006.1"/>
</dbReference>
<feature type="compositionally biased region" description="Basic and acidic residues" evidence="1">
    <location>
        <begin position="346"/>
        <end position="409"/>
    </location>
</feature>
<dbReference type="Proteomes" id="UP001596509">
    <property type="component" value="Unassembled WGS sequence"/>
</dbReference>
<evidence type="ECO:0000256" key="1">
    <source>
        <dbReference type="SAM" id="MobiDB-lite"/>
    </source>
</evidence>
<feature type="compositionally biased region" description="Basic and acidic residues" evidence="1">
    <location>
        <begin position="1"/>
        <end position="32"/>
    </location>
</feature>
<feature type="region of interest" description="Disordered" evidence="1">
    <location>
        <begin position="586"/>
        <end position="658"/>
    </location>
</feature>
<keyword evidence="4" id="KW-1185">Reference proteome</keyword>
<protein>
    <submittedName>
        <fullName evidence="3">Uncharacterized protein</fullName>
    </submittedName>
</protein>
<feature type="compositionally biased region" description="Low complexity" evidence="1">
    <location>
        <begin position="334"/>
        <end position="345"/>
    </location>
</feature>
<evidence type="ECO:0000313" key="3">
    <source>
        <dbReference type="EMBL" id="MFC7353506.1"/>
    </source>
</evidence>
<dbReference type="EMBL" id="JBHTCK010000006">
    <property type="protein sequence ID" value="MFC7353506.1"/>
    <property type="molecule type" value="Genomic_DNA"/>
</dbReference>
<organism evidence="3 4">
    <name type="scientific">Streptomyces caviscabies</name>
    <dbReference type="NCBI Taxonomy" id="90079"/>
    <lineage>
        <taxon>Bacteria</taxon>
        <taxon>Bacillati</taxon>
        <taxon>Actinomycetota</taxon>
        <taxon>Actinomycetes</taxon>
        <taxon>Kitasatosporales</taxon>
        <taxon>Streptomycetaceae</taxon>
        <taxon>Streptomyces</taxon>
    </lineage>
</organism>
<feature type="transmembrane region" description="Helical" evidence="2">
    <location>
        <begin position="670"/>
        <end position="692"/>
    </location>
</feature>
<keyword evidence="2" id="KW-0472">Membrane</keyword>
<keyword evidence="2" id="KW-0812">Transmembrane</keyword>
<keyword evidence="2" id="KW-1133">Transmembrane helix</keyword>
<feature type="region of interest" description="Disordered" evidence="1">
    <location>
        <begin position="332"/>
        <end position="409"/>
    </location>
</feature>
<accession>A0ABW2MF30</accession>